<comment type="caution">
    <text evidence="2">The sequence shown here is derived from an EMBL/GenBank/DDBJ whole genome shotgun (WGS) entry which is preliminary data.</text>
</comment>
<keyword evidence="1" id="KW-0472">Membrane</keyword>
<organism evidence="2 3">
    <name type="scientific">Dreissena polymorpha</name>
    <name type="common">Zebra mussel</name>
    <name type="synonym">Mytilus polymorpha</name>
    <dbReference type="NCBI Taxonomy" id="45954"/>
    <lineage>
        <taxon>Eukaryota</taxon>
        <taxon>Metazoa</taxon>
        <taxon>Spiralia</taxon>
        <taxon>Lophotrochozoa</taxon>
        <taxon>Mollusca</taxon>
        <taxon>Bivalvia</taxon>
        <taxon>Autobranchia</taxon>
        <taxon>Heteroconchia</taxon>
        <taxon>Euheterodonta</taxon>
        <taxon>Imparidentia</taxon>
        <taxon>Neoheterodontei</taxon>
        <taxon>Myida</taxon>
        <taxon>Dreissenoidea</taxon>
        <taxon>Dreissenidae</taxon>
        <taxon>Dreissena</taxon>
    </lineage>
</organism>
<dbReference type="AlphaFoldDB" id="A0A9D4CLX6"/>
<accession>A0A9D4CLX6</accession>
<reference evidence="2" key="1">
    <citation type="journal article" date="2019" name="bioRxiv">
        <title>The Genome of the Zebra Mussel, Dreissena polymorpha: A Resource for Invasive Species Research.</title>
        <authorList>
            <person name="McCartney M.A."/>
            <person name="Auch B."/>
            <person name="Kono T."/>
            <person name="Mallez S."/>
            <person name="Zhang Y."/>
            <person name="Obille A."/>
            <person name="Becker A."/>
            <person name="Abrahante J.E."/>
            <person name="Garbe J."/>
            <person name="Badalamenti J.P."/>
            <person name="Herman A."/>
            <person name="Mangelson H."/>
            <person name="Liachko I."/>
            <person name="Sullivan S."/>
            <person name="Sone E.D."/>
            <person name="Koren S."/>
            <person name="Silverstein K.A.T."/>
            <person name="Beckman K.B."/>
            <person name="Gohl D.M."/>
        </authorList>
    </citation>
    <scope>NUCLEOTIDE SEQUENCE</scope>
    <source>
        <strain evidence="2">Duluth1</strain>
        <tissue evidence="2">Whole animal</tissue>
    </source>
</reference>
<keyword evidence="1" id="KW-0812">Transmembrane</keyword>
<feature type="transmembrane region" description="Helical" evidence="1">
    <location>
        <begin position="6"/>
        <end position="30"/>
    </location>
</feature>
<keyword evidence="3" id="KW-1185">Reference proteome</keyword>
<gene>
    <name evidence="2" type="ORF">DPMN_053730</name>
</gene>
<protein>
    <submittedName>
        <fullName evidence="2">Uncharacterized protein</fullName>
    </submittedName>
</protein>
<name>A0A9D4CLX6_DREPO</name>
<evidence type="ECO:0000313" key="2">
    <source>
        <dbReference type="EMBL" id="KAH3727785.1"/>
    </source>
</evidence>
<dbReference type="EMBL" id="JAIWYP010000012">
    <property type="protein sequence ID" value="KAH3727785.1"/>
    <property type="molecule type" value="Genomic_DNA"/>
</dbReference>
<proteinExistence type="predicted"/>
<evidence type="ECO:0000256" key="1">
    <source>
        <dbReference type="SAM" id="Phobius"/>
    </source>
</evidence>
<keyword evidence="1" id="KW-1133">Transmembrane helix</keyword>
<sequence>MPSSLLPVAPLIIVLMEIAVLFVTTSLFVLDVAVSRKPVGAVSQVSIGARSFELGSFCGADIVCNLTG</sequence>
<reference evidence="2" key="2">
    <citation type="submission" date="2020-11" db="EMBL/GenBank/DDBJ databases">
        <authorList>
            <person name="McCartney M.A."/>
            <person name="Auch B."/>
            <person name="Kono T."/>
            <person name="Mallez S."/>
            <person name="Becker A."/>
            <person name="Gohl D.M."/>
            <person name="Silverstein K.A.T."/>
            <person name="Koren S."/>
            <person name="Bechman K.B."/>
            <person name="Herman A."/>
            <person name="Abrahante J.E."/>
            <person name="Garbe J."/>
        </authorList>
    </citation>
    <scope>NUCLEOTIDE SEQUENCE</scope>
    <source>
        <strain evidence="2">Duluth1</strain>
        <tissue evidence="2">Whole animal</tissue>
    </source>
</reference>
<dbReference type="Proteomes" id="UP000828390">
    <property type="component" value="Unassembled WGS sequence"/>
</dbReference>
<evidence type="ECO:0000313" key="3">
    <source>
        <dbReference type="Proteomes" id="UP000828390"/>
    </source>
</evidence>